<gene>
    <name evidence="6" type="ORF">ERS672216_00649</name>
</gene>
<dbReference type="Gene3D" id="3.40.1390.30">
    <property type="entry name" value="NIF3 (NGG1p interacting factor 3)-like"/>
    <property type="match status" value="2"/>
</dbReference>
<feature type="binding site" evidence="5">
    <location>
        <position position="63"/>
    </location>
    <ligand>
        <name>a divalent metal cation</name>
        <dbReference type="ChEBI" id="CHEBI:60240"/>
        <label>1</label>
    </ligand>
</feature>
<protein>
    <recommendedName>
        <fullName evidence="3">GTP cyclohydrolase 1 type 2 homolog</fullName>
    </recommendedName>
</protein>
<name>A0A128ELE8_9BACT</name>
<feature type="binding site" evidence="5">
    <location>
        <position position="62"/>
    </location>
    <ligand>
        <name>a divalent metal cation</name>
        <dbReference type="ChEBI" id="CHEBI:60240"/>
        <label>1</label>
    </ligand>
</feature>
<dbReference type="Proteomes" id="UP000069632">
    <property type="component" value="Unassembled WGS sequence"/>
</dbReference>
<feature type="binding site" evidence="5">
    <location>
        <position position="210"/>
    </location>
    <ligand>
        <name>a divalent metal cation</name>
        <dbReference type="ChEBI" id="CHEBI:60240"/>
        <label>1</label>
    </ligand>
</feature>
<dbReference type="RefSeq" id="WP_075494792.1">
    <property type="nucleotide sequence ID" value="NZ_CP053844.1"/>
</dbReference>
<proteinExistence type="inferred from homology"/>
<dbReference type="OrthoDB" id="9792792at2"/>
<comment type="similarity">
    <text evidence="1">Belongs to the GTP cyclohydrolase I type 2/NIF3 family.</text>
</comment>
<dbReference type="PANTHER" id="PTHR13799">
    <property type="entry name" value="NGG1 INTERACTING FACTOR 3"/>
    <property type="match status" value="1"/>
</dbReference>
<dbReference type="PANTHER" id="PTHR13799:SF14">
    <property type="entry name" value="GTP CYCLOHYDROLASE 1 TYPE 2 HOMOLOG"/>
    <property type="match status" value="1"/>
</dbReference>
<dbReference type="SUPFAM" id="SSF102705">
    <property type="entry name" value="NIF3 (NGG1p interacting factor 3)-like"/>
    <property type="match status" value="1"/>
</dbReference>
<evidence type="ECO:0000313" key="6">
    <source>
        <dbReference type="EMBL" id="CZE46973.1"/>
    </source>
</evidence>
<keyword evidence="4 5" id="KW-0479">Metal-binding</keyword>
<evidence type="ECO:0000256" key="4">
    <source>
        <dbReference type="ARBA" id="ARBA00022723"/>
    </source>
</evidence>
<feature type="binding site" evidence="5">
    <location>
        <position position="101"/>
    </location>
    <ligand>
        <name>a divalent metal cation</name>
        <dbReference type="ChEBI" id="CHEBI:60240"/>
        <label>1</label>
    </ligand>
</feature>
<organism evidence="6 7">
    <name type="scientific">Campylobacter geochelonis</name>
    <dbReference type="NCBI Taxonomy" id="1780362"/>
    <lineage>
        <taxon>Bacteria</taxon>
        <taxon>Pseudomonadati</taxon>
        <taxon>Campylobacterota</taxon>
        <taxon>Epsilonproteobacteria</taxon>
        <taxon>Campylobacterales</taxon>
        <taxon>Campylobacteraceae</taxon>
        <taxon>Campylobacter</taxon>
    </lineage>
</organism>
<dbReference type="GO" id="GO:0046872">
    <property type="term" value="F:metal ion binding"/>
    <property type="evidence" value="ECO:0007669"/>
    <property type="project" value="UniProtKB-KW"/>
</dbReference>
<evidence type="ECO:0000256" key="1">
    <source>
        <dbReference type="ARBA" id="ARBA00006964"/>
    </source>
</evidence>
<keyword evidence="7" id="KW-1185">Reference proteome</keyword>
<evidence type="ECO:0000256" key="5">
    <source>
        <dbReference type="PIRSR" id="PIRSR602678-1"/>
    </source>
</evidence>
<reference evidence="6 7" key="1">
    <citation type="submission" date="2016-02" db="EMBL/GenBank/DDBJ databases">
        <authorList>
            <consortium name="Pathogen Informatics"/>
        </authorList>
    </citation>
    <scope>NUCLEOTIDE SEQUENCE [LARGE SCALE GENOMIC DNA]</scope>
    <source>
        <strain evidence="6 7">RC20</strain>
    </source>
</reference>
<feature type="binding site" evidence="5">
    <location>
        <position position="206"/>
    </location>
    <ligand>
        <name>a divalent metal cation</name>
        <dbReference type="ChEBI" id="CHEBI:60240"/>
        <label>1</label>
    </ligand>
</feature>
<dbReference type="InterPro" id="IPR036069">
    <property type="entry name" value="DUF34/NIF3_sf"/>
</dbReference>
<dbReference type="InterPro" id="IPR002678">
    <property type="entry name" value="DUF34/NIF3"/>
</dbReference>
<evidence type="ECO:0000256" key="3">
    <source>
        <dbReference type="ARBA" id="ARBA00022112"/>
    </source>
</evidence>
<dbReference type="GO" id="GO:0005737">
    <property type="term" value="C:cytoplasm"/>
    <property type="evidence" value="ECO:0007669"/>
    <property type="project" value="TreeGrafter"/>
</dbReference>
<dbReference type="FunFam" id="3.40.1390.30:FF:000001">
    <property type="entry name" value="GTP cyclohydrolase 1 type 2"/>
    <property type="match status" value="1"/>
</dbReference>
<evidence type="ECO:0000256" key="2">
    <source>
        <dbReference type="ARBA" id="ARBA00011643"/>
    </source>
</evidence>
<comment type="subunit">
    <text evidence="2">Homohexamer.</text>
</comment>
<sequence length="240" mass="27385">MKIREIYQILDQLAPFQAQEEWDNSGLLVGSMDDEFKGIYASLDLDLNLVKNAKPNSLFITHHPLIFKGLKRFDGVSYPTKLLKEMIKKDIKLISMHTNYDKFILNKFVAKEVLAYKITKVQDFLVFMEVDMSFDELIADIKAKFNIANLRTVRVKEHIKTIALCTGSGADLLGSFEVDCFLTGDLKYHSALESLENGISIIDINHYESELFFADSLAKNLQKNKIEVIISNSINPFTYS</sequence>
<dbReference type="NCBIfam" id="TIGR00486">
    <property type="entry name" value="YbgI_SA1388"/>
    <property type="match status" value="1"/>
</dbReference>
<evidence type="ECO:0000313" key="7">
    <source>
        <dbReference type="Proteomes" id="UP000069632"/>
    </source>
</evidence>
<dbReference type="AlphaFoldDB" id="A0A128ELE8"/>
<accession>A0A128ELE8</accession>
<dbReference type="EMBL" id="FIZP01000002">
    <property type="protein sequence ID" value="CZE46973.1"/>
    <property type="molecule type" value="Genomic_DNA"/>
</dbReference>
<dbReference type="Pfam" id="PF01784">
    <property type="entry name" value="DUF34_NIF3"/>
    <property type="match status" value="1"/>
</dbReference>